<name>A0ABT3YA02_9HYPH</name>
<dbReference type="Proteomes" id="UP001081283">
    <property type="component" value="Unassembled WGS sequence"/>
</dbReference>
<keyword evidence="2" id="KW-1185">Reference proteome</keyword>
<evidence type="ECO:0000313" key="1">
    <source>
        <dbReference type="EMBL" id="MCY0092639.1"/>
    </source>
</evidence>
<gene>
    <name evidence="1" type="ORF">OEG82_01055</name>
</gene>
<dbReference type="EMBL" id="JAOVZQ010000001">
    <property type="protein sequence ID" value="MCY0092639.1"/>
    <property type="molecule type" value="Genomic_DNA"/>
</dbReference>
<sequence>MIHSRIRVNRYLVASLRERKDMHDLELTAEMAAVIKLARSQNIPYSWITGYYPGLNFGRIADVMGGRRFAEVPPAPDFPPDFPVALAA</sequence>
<evidence type="ECO:0000313" key="2">
    <source>
        <dbReference type="Proteomes" id="UP001081283"/>
    </source>
</evidence>
<reference evidence="1" key="1">
    <citation type="submission" date="2022-10" db="EMBL/GenBank/DDBJ databases">
        <title>Hoeflea sp. J2-29, isolated from marine algae.</title>
        <authorList>
            <person name="Kristyanto S."/>
            <person name="Kim J.M."/>
            <person name="Jeon C.O."/>
        </authorList>
    </citation>
    <scope>NUCLEOTIDE SEQUENCE</scope>
    <source>
        <strain evidence="1">J2-29</strain>
    </source>
</reference>
<accession>A0ABT3YA02</accession>
<protein>
    <submittedName>
        <fullName evidence="1">Uncharacterized protein</fullName>
    </submittedName>
</protein>
<comment type="caution">
    <text evidence="1">The sequence shown here is derived from an EMBL/GenBank/DDBJ whole genome shotgun (WGS) entry which is preliminary data.</text>
</comment>
<proteinExistence type="predicted"/>
<organism evidence="1 2">
    <name type="scientific">Hoeflea ulvae</name>
    <dbReference type="NCBI Taxonomy" id="2983764"/>
    <lineage>
        <taxon>Bacteria</taxon>
        <taxon>Pseudomonadati</taxon>
        <taxon>Pseudomonadota</taxon>
        <taxon>Alphaproteobacteria</taxon>
        <taxon>Hyphomicrobiales</taxon>
        <taxon>Rhizobiaceae</taxon>
        <taxon>Hoeflea</taxon>
    </lineage>
</organism>